<evidence type="ECO:0000313" key="4">
    <source>
        <dbReference type="Proteomes" id="UP001501337"/>
    </source>
</evidence>
<feature type="transmembrane region" description="Helical" evidence="2">
    <location>
        <begin position="29"/>
        <end position="49"/>
    </location>
</feature>
<dbReference type="RefSeq" id="WP_344806184.1">
    <property type="nucleotide sequence ID" value="NZ_BAABBO010000009.1"/>
</dbReference>
<keyword evidence="2" id="KW-1133">Transmembrane helix</keyword>
<sequence>MTDSHTPSVDPAENQHSAPPNRRLGQLKLLALFSIALAPVFLAAFMYFGQVGVPETSTNNGTLVLPPLQADTVPALSEIWQRDSMKQPDDKPKWLLSVIGDSAAGPAEALERDQPALYIARQVTVAVGKDQDRIGYGWLQQGMTEASRGEALAEYSKIQLVSMGAEAEIAIETWLGGAGIDPQPGDFVLADPNGNFIMYYPQATDGKAILEDLKRLLKVSKIG</sequence>
<organism evidence="3 4">
    <name type="scientific">Allohahella marinimesophila</name>
    <dbReference type="NCBI Taxonomy" id="1054972"/>
    <lineage>
        <taxon>Bacteria</taxon>
        <taxon>Pseudomonadati</taxon>
        <taxon>Pseudomonadota</taxon>
        <taxon>Gammaproteobacteria</taxon>
        <taxon>Oceanospirillales</taxon>
        <taxon>Hahellaceae</taxon>
        <taxon>Allohahella</taxon>
    </lineage>
</organism>
<evidence type="ECO:0000256" key="1">
    <source>
        <dbReference type="SAM" id="MobiDB-lite"/>
    </source>
</evidence>
<name>A0ABP7PCY1_9GAMM</name>
<evidence type="ECO:0000256" key="2">
    <source>
        <dbReference type="SAM" id="Phobius"/>
    </source>
</evidence>
<evidence type="ECO:0000313" key="3">
    <source>
        <dbReference type="EMBL" id="GAA3963594.1"/>
    </source>
</evidence>
<protein>
    <submittedName>
        <fullName evidence="3">Cytochrome c oxidase subunit I</fullName>
    </submittedName>
</protein>
<proteinExistence type="predicted"/>
<dbReference type="Proteomes" id="UP001501337">
    <property type="component" value="Unassembled WGS sequence"/>
</dbReference>
<accession>A0ABP7PCY1</accession>
<dbReference type="EMBL" id="BAABBO010000009">
    <property type="protein sequence ID" value="GAA3963594.1"/>
    <property type="molecule type" value="Genomic_DNA"/>
</dbReference>
<keyword evidence="2" id="KW-0812">Transmembrane</keyword>
<gene>
    <name evidence="3" type="ORF">GCM10022278_21750</name>
</gene>
<reference evidence="4" key="1">
    <citation type="journal article" date="2019" name="Int. J. Syst. Evol. Microbiol.">
        <title>The Global Catalogue of Microorganisms (GCM) 10K type strain sequencing project: providing services to taxonomists for standard genome sequencing and annotation.</title>
        <authorList>
            <consortium name="The Broad Institute Genomics Platform"/>
            <consortium name="The Broad Institute Genome Sequencing Center for Infectious Disease"/>
            <person name="Wu L."/>
            <person name="Ma J."/>
        </authorList>
    </citation>
    <scope>NUCLEOTIDE SEQUENCE [LARGE SCALE GENOMIC DNA]</scope>
    <source>
        <strain evidence="4">JCM 17555</strain>
    </source>
</reference>
<feature type="region of interest" description="Disordered" evidence="1">
    <location>
        <begin position="1"/>
        <end position="20"/>
    </location>
</feature>
<keyword evidence="2" id="KW-0472">Membrane</keyword>
<comment type="caution">
    <text evidence="3">The sequence shown here is derived from an EMBL/GenBank/DDBJ whole genome shotgun (WGS) entry which is preliminary data.</text>
</comment>
<keyword evidence="4" id="KW-1185">Reference proteome</keyword>